<proteinExistence type="predicted"/>
<keyword evidence="1" id="KW-0863">Zinc-finger</keyword>
<dbReference type="GO" id="GO:0008270">
    <property type="term" value="F:zinc ion binding"/>
    <property type="evidence" value="ECO:0007669"/>
    <property type="project" value="UniProtKB-KW"/>
</dbReference>
<dbReference type="RefSeq" id="WP_150010481.1">
    <property type="nucleotide sequence ID" value="NZ_VWSG01000002.1"/>
</dbReference>
<name>A0A5M6CV18_9FLAO</name>
<dbReference type="PROSITE" id="PS50966">
    <property type="entry name" value="ZF_SWIM"/>
    <property type="match status" value="1"/>
</dbReference>
<evidence type="ECO:0000313" key="3">
    <source>
        <dbReference type="EMBL" id="KAA5537832.1"/>
    </source>
</evidence>
<protein>
    <recommendedName>
        <fullName evidence="2">SWIM-type domain-containing protein</fullName>
    </recommendedName>
</protein>
<sequence length="393" mass="45162">MKAAEILDKLSATKKNKIAQLNVREVEQQTDGSYIAFVDDDAESFDVSLTLKSTEVTSHSCDCGSAETFCIHKTALLLNIKDSITGKIPGKKVRTKKAAKQSKAQQILQDLTLPQITAWLHDYFSKNKEAEMMFLLEFSAKTINFEIKEIEEIIQKAFTSVMAKRKKIELNELKKIIQYLEQSLEPVFQYMQSLIAQEKAFLFLEEIIASLNNKYYKYRVPGTRLQKYQLAIIEKYALMLNNLQDSSLWKAQSDYLVGRFFEVDFGKGVIVNTIASIYANAHKEQKDNLSSSIARNLNEFLNEGFKLPLEAEQVLLQILVANGDLKNCHAYFSIYPYENEFNIMLLEALKEIDPDRALHYCYQAVALNTKVEYNVPYLKIIDYIMEVNNITRK</sequence>
<dbReference type="AlphaFoldDB" id="A0A5M6CV18"/>
<evidence type="ECO:0000259" key="2">
    <source>
        <dbReference type="PROSITE" id="PS50966"/>
    </source>
</evidence>
<evidence type="ECO:0000313" key="4">
    <source>
        <dbReference type="Proteomes" id="UP000325141"/>
    </source>
</evidence>
<dbReference type="Proteomes" id="UP000325141">
    <property type="component" value="Unassembled WGS sequence"/>
</dbReference>
<organism evidence="3 4">
    <name type="scientific">Paenimyroides baculatum</name>
    <dbReference type="NCBI Taxonomy" id="2608000"/>
    <lineage>
        <taxon>Bacteria</taxon>
        <taxon>Pseudomonadati</taxon>
        <taxon>Bacteroidota</taxon>
        <taxon>Flavobacteriia</taxon>
        <taxon>Flavobacteriales</taxon>
        <taxon>Flavobacteriaceae</taxon>
        <taxon>Paenimyroides</taxon>
    </lineage>
</organism>
<keyword evidence="1" id="KW-0862">Zinc</keyword>
<dbReference type="InterPro" id="IPR007527">
    <property type="entry name" value="Znf_SWIM"/>
</dbReference>
<keyword evidence="1" id="KW-0479">Metal-binding</keyword>
<comment type="caution">
    <text evidence="3">The sequence shown here is derived from an EMBL/GenBank/DDBJ whole genome shotgun (WGS) entry which is preliminary data.</text>
</comment>
<dbReference type="EMBL" id="VWSG01000002">
    <property type="protein sequence ID" value="KAA5537832.1"/>
    <property type="molecule type" value="Genomic_DNA"/>
</dbReference>
<feature type="domain" description="SWIM-type" evidence="2">
    <location>
        <begin position="45"/>
        <end position="81"/>
    </location>
</feature>
<gene>
    <name evidence="3" type="ORF">F0460_04000</name>
</gene>
<reference evidence="3 4" key="1">
    <citation type="submission" date="2019-09" db="EMBL/GenBank/DDBJ databases">
        <title>Genome sequence and assembly of Flavobacterium sp.</title>
        <authorList>
            <person name="Chhetri G."/>
        </authorList>
    </citation>
    <scope>NUCLEOTIDE SEQUENCE [LARGE SCALE GENOMIC DNA]</scope>
    <source>
        <strain evidence="3 4">SNL9</strain>
    </source>
</reference>
<accession>A0A5M6CV18</accession>
<evidence type="ECO:0000256" key="1">
    <source>
        <dbReference type="PROSITE-ProRule" id="PRU00325"/>
    </source>
</evidence>
<keyword evidence="4" id="KW-1185">Reference proteome</keyword>